<dbReference type="AlphaFoldDB" id="A0A193QHI7"/>
<organism evidence="1 2">
    <name type="scientific">Sodalis glossinidius (strain morsitans)</name>
    <dbReference type="NCBI Taxonomy" id="343509"/>
    <lineage>
        <taxon>Bacteria</taxon>
        <taxon>Pseudomonadati</taxon>
        <taxon>Pseudomonadota</taxon>
        <taxon>Gammaproteobacteria</taxon>
        <taxon>Enterobacterales</taxon>
        <taxon>Bruguierivoracaceae</taxon>
        <taxon>Sodalis</taxon>
    </lineage>
</organism>
<dbReference type="Proteomes" id="UP000245838">
    <property type="component" value="Chromosome sggmmb4_Chromosome"/>
</dbReference>
<sequence>MMRSPEPTPAPAPYACPDSLWHHPAIIVLSSLPFACRSTFWLAIICTRMLYLAVSRRQKTASGRVFQKTG</sequence>
<protein>
    <submittedName>
        <fullName evidence="1">Uncharacterized protein</fullName>
    </submittedName>
</protein>
<dbReference type="EMBL" id="LN854557">
    <property type="protein sequence ID" value="CRL44631.1"/>
    <property type="molecule type" value="Genomic_DNA"/>
</dbReference>
<reference evidence="1 2" key="1">
    <citation type="submission" date="2015-05" db="EMBL/GenBank/DDBJ databases">
        <authorList>
            <person name="Goodhead I."/>
        </authorList>
    </citation>
    <scope>NUCLEOTIDE SEQUENCE [LARGE SCALE GENOMIC DNA]</scope>
    <source>
        <strain evidence="2">morsitans</strain>
    </source>
</reference>
<evidence type="ECO:0000313" key="2">
    <source>
        <dbReference type="Proteomes" id="UP000245838"/>
    </source>
</evidence>
<evidence type="ECO:0000313" key="1">
    <source>
        <dbReference type="EMBL" id="CRL44631.1"/>
    </source>
</evidence>
<gene>
    <name evidence="1" type="ORF">SGGMMB4_01830</name>
</gene>
<name>A0A193QHI7_SODGM</name>
<accession>A0A193QHI7</accession>
<proteinExistence type="predicted"/>